<keyword evidence="3" id="KW-1185">Reference proteome</keyword>
<evidence type="ECO:0000313" key="2">
    <source>
        <dbReference type="EMBL" id="BCL25203.1"/>
    </source>
</evidence>
<proteinExistence type="predicted"/>
<accession>A0A7G1NPR0</accession>
<evidence type="ECO:0000313" key="3">
    <source>
        <dbReference type="Proteomes" id="UP000516444"/>
    </source>
</evidence>
<sequence length="100" mass="10625">MVAAMGADAWQQTRGAVIALWRRVHPEQAEAVEGESSGLRTVLRGADGELAAAALTQLWQMRLRAPSPAAPRVGSVRMSVRATDGGRVHQSAGDLHVTEN</sequence>
<dbReference type="Proteomes" id="UP000516444">
    <property type="component" value="Chromosome"/>
</dbReference>
<gene>
    <name evidence="2" type="ORF">GCM10017557_00620</name>
</gene>
<dbReference type="EMBL" id="AP023440">
    <property type="protein sequence ID" value="BCL25203.1"/>
    <property type="molecule type" value="Genomic_DNA"/>
</dbReference>
<organism evidence="2 3">
    <name type="scientific">Streptomyces aurantiacus</name>
    <dbReference type="NCBI Taxonomy" id="47760"/>
    <lineage>
        <taxon>Bacteria</taxon>
        <taxon>Bacillati</taxon>
        <taxon>Actinomycetota</taxon>
        <taxon>Actinomycetes</taxon>
        <taxon>Kitasatosporales</taxon>
        <taxon>Streptomycetaceae</taxon>
        <taxon>Streptomyces</taxon>
        <taxon>Streptomyces aurantiacus group</taxon>
    </lineage>
</organism>
<feature type="region of interest" description="Disordered" evidence="1">
    <location>
        <begin position="80"/>
        <end position="100"/>
    </location>
</feature>
<dbReference type="KEGG" id="sgm:GCM10017557_00620"/>
<protein>
    <submittedName>
        <fullName evidence="2">Uncharacterized protein</fullName>
    </submittedName>
</protein>
<name>A0A7G1NPR0_9ACTN</name>
<evidence type="ECO:0000256" key="1">
    <source>
        <dbReference type="SAM" id="MobiDB-lite"/>
    </source>
</evidence>
<reference evidence="2 3" key="1">
    <citation type="journal article" date="2014" name="Int. J. Syst. Evol. Microbiol.">
        <title>Complete genome sequence of Corynebacterium casei LMG S-19264T (=DSM 44701T), isolated from a smear-ripened cheese.</title>
        <authorList>
            <consortium name="US DOE Joint Genome Institute (JGI-PGF)"/>
            <person name="Walter F."/>
            <person name="Albersmeier A."/>
            <person name="Kalinowski J."/>
            <person name="Ruckert C."/>
        </authorList>
    </citation>
    <scope>NUCLEOTIDE SEQUENCE [LARGE SCALE GENOMIC DNA]</scope>
    <source>
        <strain evidence="2 3">JCM 4677</strain>
    </source>
</reference>
<dbReference type="AlphaFoldDB" id="A0A7G1NPR0"/>